<comment type="catalytic activity">
    <reaction evidence="10">
        <text>di-trans,octa-cis-undecaprenyl diphospho-N-acetyl-alpha-D-muramoyl-L-alanyl-D-glutamyl-meso-2,6-diaminopimeloyl-D-alanyl-D-alanine + UDP-N-acetyl-alpha-D-glucosamine = di-trans,octa-cis-undecaprenyl diphospho-[N-acetyl-alpha-D-glucosaminyl-(1-&gt;4)]-N-acetyl-alpha-D-muramoyl-L-alanyl-D-glutamyl-meso-2,6-diaminopimeloyl-D-alanyl-D-alanine + UDP + H(+)</text>
        <dbReference type="Rhea" id="RHEA:31227"/>
        <dbReference type="ChEBI" id="CHEBI:15378"/>
        <dbReference type="ChEBI" id="CHEBI:57705"/>
        <dbReference type="ChEBI" id="CHEBI:58223"/>
        <dbReference type="ChEBI" id="CHEBI:61387"/>
        <dbReference type="ChEBI" id="CHEBI:61388"/>
        <dbReference type="EC" id="2.4.1.227"/>
    </reaction>
</comment>
<keyword evidence="2 10" id="KW-0132">Cell division</keyword>
<name>A0A0G8CFY2_9BACI</name>
<dbReference type="CDD" id="cd03785">
    <property type="entry name" value="GT28_MurG"/>
    <property type="match status" value="1"/>
</dbReference>
<dbReference type="RefSeq" id="WP_046957608.1">
    <property type="nucleotide sequence ID" value="NZ_CP036101.1"/>
</dbReference>
<dbReference type="NCBIfam" id="NF009102">
    <property type="entry name" value="PRK12446.1"/>
    <property type="match status" value="1"/>
</dbReference>
<dbReference type="Gene3D" id="3.40.50.2000">
    <property type="entry name" value="Glycogen Phosphorylase B"/>
    <property type="match status" value="2"/>
</dbReference>
<evidence type="ECO:0000256" key="2">
    <source>
        <dbReference type="ARBA" id="ARBA00022618"/>
    </source>
</evidence>
<accession>A0A0G8CFY2</accession>
<dbReference type="InterPro" id="IPR007235">
    <property type="entry name" value="Glyco_trans_28_C"/>
</dbReference>
<dbReference type="InterPro" id="IPR006009">
    <property type="entry name" value="GlcNAc_MurG"/>
</dbReference>
<comment type="pathway">
    <text evidence="10">Cell wall biogenesis; peptidoglycan biosynthesis.</text>
</comment>
<feature type="domain" description="Glycosyltransferase family 28 N-terminal" evidence="12">
    <location>
        <begin position="5"/>
        <end position="138"/>
    </location>
</feature>
<keyword evidence="6 10" id="KW-0573">Peptidoglycan synthesis</keyword>
<proteinExistence type="inferred from homology"/>
<evidence type="ECO:0000256" key="5">
    <source>
        <dbReference type="ARBA" id="ARBA00022960"/>
    </source>
</evidence>
<keyword evidence="3 10" id="KW-0328">Glycosyltransferase</keyword>
<comment type="subcellular location">
    <subcellularLocation>
        <location evidence="10">Cell membrane</location>
        <topology evidence="10">Peripheral membrane protein</topology>
        <orientation evidence="10">Cytoplasmic side</orientation>
    </subcellularLocation>
</comment>
<feature type="transmembrane region" description="Helical" evidence="11">
    <location>
        <begin position="93"/>
        <end position="111"/>
    </location>
</feature>
<dbReference type="InterPro" id="IPR004276">
    <property type="entry name" value="GlycoTrans_28_N"/>
</dbReference>
<dbReference type="GO" id="GO:0051991">
    <property type="term" value="F:UDP-N-acetyl-D-glucosamine:N-acetylmuramoyl-L-alanyl-D-glutamyl-meso-2,6-diaminopimelyl-D-alanyl-D-alanine-diphosphoundecaprenol 4-beta-N-acetylglucosaminlytransferase activity"/>
    <property type="evidence" value="ECO:0007669"/>
    <property type="project" value="RHEA"/>
</dbReference>
<evidence type="ECO:0000256" key="11">
    <source>
        <dbReference type="SAM" id="Phobius"/>
    </source>
</evidence>
<dbReference type="EC" id="2.4.1.227" evidence="10"/>
<evidence type="ECO:0000256" key="1">
    <source>
        <dbReference type="ARBA" id="ARBA00022475"/>
    </source>
</evidence>
<gene>
    <name evidence="10" type="primary">murG</name>
    <name evidence="14" type="ORF">B4147_3263</name>
</gene>
<keyword evidence="7 10" id="KW-0472">Membrane</keyword>
<dbReference type="SUPFAM" id="SSF53756">
    <property type="entry name" value="UDP-Glycosyltransferase/glycogen phosphorylase"/>
    <property type="match status" value="1"/>
</dbReference>
<evidence type="ECO:0000256" key="9">
    <source>
        <dbReference type="ARBA" id="ARBA00023316"/>
    </source>
</evidence>
<reference evidence="15" key="2">
    <citation type="submission" date="2015-04" db="EMBL/GenBank/DDBJ databases">
        <title>Draft Genome Sequences of Eight Spore-Forming Food Isolates of Bacillus cereus Genome sequencing.</title>
        <authorList>
            <person name="Krawcyk A.O."/>
            <person name="de Jong A."/>
            <person name="Eijlander R.T."/>
            <person name="Berendsen E.M."/>
            <person name="Holsappel S."/>
            <person name="Wells-Bennik M."/>
            <person name="Kuipers O.P."/>
        </authorList>
    </citation>
    <scope>NUCLEOTIDE SEQUENCE [LARGE SCALE GENOMIC DNA]</scope>
    <source>
        <strain evidence="15">B4147</strain>
    </source>
</reference>
<feature type="binding site" evidence="10">
    <location>
        <position position="287"/>
    </location>
    <ligand>
        <name>UDP-N-acetyl-alpha-D-glucosamine</name>
        <dbReference type="ChEBI" id="CHEBI:57705"/>
    </ligand>
</feature>
<dbReference type="GO" id="GO:0071555">
    <property type="term" value="P:cell wall organization"/>
    <property type="evidence" value="ECO:0007669"/>
    <property type="project" value="UniProtKB-KW"/>
</dbReference>
<sequence>MNKKILFTGGGTAGHVMINMVLIPKFMEKGWGVEYIGSQNGIEKLLVQNVKYNSISTGKLRRYWDWENFKDPFKIIKGCIQSYKLMKRIKPDVIFSAGGFVSVPVVIGAWMNKVPVIIREPDSTLGLANKIALPFTTKLCTTFPQTGENVSNEKKVYVGPIVREEIERGNILRGRSYCKFQQDKPVLLIMGGSQGAQWINDMVRESLETLLLNFNIVHMCGKGKVDSSIGMEGYMQFEYIGDELPHILNMASVVVSRAGSTAISELLFLKKPMLLIPLTNSSSRGDQVLNAEYFSRQGYAEVILQDRISTNVFIHAVNKLYTNKERYIQNMNGYKKTNDEGIHQLIDIINEVVKE</sequence>
<dbReference type="AlphaFoldDB" id="A0A0G8CFY2"/>
<feature type="binding site" evidence="10">
    <location>
        <position position="193"/>
    </location>
    <ligand>
        <name>UDP-N-acetyl-alpha-D-glucosamine</name>
        <dbReference type="ChEBI" id="CHEBI:57705"/>
    </ligand>
</feature>
<dbReference type="Proteomes" id="UP000035350">
    <property type="component" value="Unassembled WGS sequence"/>
</dbReference>
<dbReference type="PANTHER" id="PTHR21015:SF27">
    <property type="entry name" value="UDP-N-ACETYLGLUCOSAMINE--N-ACETYLMURAMYL-(PENTAPEPTIDE) PYROPHOSPHORYL-UNDECAPRENOL N-ACETYLGLUCOSAMINE TRANSFERASE"/>
    <property type="match status" value="1"/>
</dbReference>
<evidence type="ECO:0000256" key="10">
    <source>
        <dbReference type="HAMAP-Rule" id="MF_00033"/>
    </source>
</evidence>
<dbReference type="PATRIC" id="fig|1396.433.peg.2139"/>
<dbReference type="GO" id="GO:0051301">
    <property type="term" value="P:cell division"/>
    <property type="evidence" value="ECO:0007669"/>
    <property type="project" value="UniProtKB-KW"/>
</dbReference>
<keyword evidence="4 10" id="KW-0808">Transferase</keyword>
<dbReference type="HAMAP" id="MF_00033">
    <property type="entry name" value="MurG"/>
    <property type="match status" value="1"/>
</dbReference>
<evidence type="ECO:0000256" key="8">
    <source>
        <dbReference type="ARBA" id="ARBA00023306"/>
    </source>
</evidence>
<dbReference type="GO" id="GO:0050511">
    <property type="term" value="F:undecaprenyldiphospho-muramoylpentapeptide beta-N-acetylglucosaminyltransferase activity"/>
    <property type="evidence" value="ECO:0007669"/>
    <property type="project" value="UniProtKB-UniRule"/>
</dbReference>
<evidence type="ECO:0000313" key="14">
    <source>
        <dbReference type="EMBL" id="KKZ98680.1"/>
    </source>
</evidence>
<comment type="function">
    <text evidence="10">Cell wall formation. Catalyzes the transfer of a GlcNAc subunit on undecaprenyl-pyrophosphoryl-MurNAc-pentapeptide (lipid intermediate I) to form undecaprenyl-pyrophosphoryl-MurNAc-(pentapeptide)GlcNAc (lipid intermediate II).</text>
</comment>
<keyword evidence="8 10" id="KW-0131">Cell cycle</keyword>
<dbReference type="PANTHER" id="PTHR21015">
    <property type="entry name" value="UDP-N-ACETYLGLUCOSAMINE--N-ACETYLMURAMYL-(PENTAPEPTIDE) PYROPHOSPHORYL-UNDECAPRENOL N-ACETYLGLUCOSAMINE TRANSFERASE 1"/>
    <property type="match status" value="1"/>
</dbReference>
<keyword evidence="1 10" id="KW-1003">Cell membrane</keyword>
<evidence type="ECO:0000256" key="6">
    <source>
        <dbReference type="ARBA" id="ARBA00022984"/>
    </source>
</evidence>
<keyword evidence="11" id="KW-1133">Transmembrane helix</keyword>
<evidence type="ECO:0000256" key="3">
    <source>
        <dbReference type="ARBA" id="ARBA00022676"/>
    </source>
</evidence>
<evidence type="ECO:0000256" key="4">
    <source>
        <dbReference type="ARBA" id="ARBA00022679"/>
    </source>
</evidence>
<dbReference type="EMBL" id="LCYN01000004">
    <property type="protein sequence ID" value="KKZ98680.1"/>
    <property type="molecule type" value="Genomic_DNA"/>
</dbReference>
<organism evidence="14 15">
    <name type="scientific">Bacillus wiedmannii</name>
    <dbReference type="NCBI Taxonomy" id="1890302"/>
    <lineage>
        <taxon>Bacteria</taxon>
        <taxon>Bacillati</taxon>
        <taxon>Bacillota</taxon>
        <taxon>Bacilli</taxon>
        <taxon>Bacillales</taxon>
        <taxon>Bacillaceae</taxon>
        <taxon>Bacillus</taxon>
        <taxon>Bacillus cereus group</taxon>
    </lineage>
</organism>
<dbReference type="GO" id="GO:0005975">
    <property type="term" value="P:carbohydrate metabolic process"/>
    <property type="evidence" value="ECO:0007669"/>
    <property type="project" value="InterPro"/>
</dbReference>
<dbReference type="Pfam" id="PF04101">
    <property type="entry name" value="Glyco_tran_28_C"/>
    <property type="match status" value="1"/>
</dbReference>
<feature type="binding site" evidence="10">
    <location>
        <position position="163"/>
    </location>
    <ligand>
        <name>UDP-N-acetyl-alpha-D-glucosamine</name>
        <dbReference type="ChEBI" id="CHEBI:57705"/>
    </ligand>
</feature>
<dbReference type="UniPathway" id="UPA00219"/>
<dbReference type="GO" id="GO:0008360">
    <property type="term" value="P:regulation of cell shape"/>
    <property type="evidence" value="ECO:0007669"/>
    <property type="project" value="UniProtKB-KW"/>
</dbReference>
<evidence type="ECO:0000313" key="15">
    <source>
        <dbReference type="Proteomes" id="UP000035350"/>
    </source>
</evidence>
<comment type="similarity">
    <text evidence="10">Belongs to the glycosyltransferase 28 family. MurG subfamily.</text>
</comment>
<comment type="caution">
    <text evidence="14">The sequence shown here is derived from an EMBL/GenBank/DDBJ whole genome shotgun (WGS) entry which is preliminary data.</text>
</comment>
<comment type="caution">
    <text evidence="10">Lacks conserved residue(s) required for the propagation of feature annotation.</text>
</comment>
<evidence type="ECO:0000259" key="13">
    <source>
        <dbReference type="Pfam" id="PF04101"/>
    </source>
</evidence>
<dbReference type="Pfam" id="PF03033">
    <property type="entry name" value="Glyco_transf_28"/>
    <property type="match status" value="1"/>
</dbReference>
<feature type="domain" description="Glycosyl transferase family 28 C-terminal" evidence="13">
    <location>
        <begin position="186"/>
        <end position="343"/>
    </location>
</feature>
<dbReference type="GO" id="GO:0009252">
    <property type="term" value="P:peptidoglycan biosynthetic process"/>
    <property type="evidence" value="ECO:0007669"/>
    <property type="project" value="UniProtKB-UniRule"/>
</dbReference>
<dbReference type="GO" id="GO:0005886">
    <property type="term" value="C:plasma membrane"/>
    <property type="evidence" value="ECO:0007669"/>
    <property type="project" value="UniProtKB-SubCell"/>
</dbReference>
<evidence type="ECO:0000256" key="7">
    <source>
        <dbReference type="ARBA" id="ARBA00023136"/>
    </source>
</evidence>
<reference evidence="14 15" key="1">
    <citation type="journal article" date="2015" name="Genome Announc.">
        <title>Next-Generation Whole-Genome Sequencing of Eight Strains of Bacillus cereus, Isolated from Food.</title>
        <authorList>
            <person name="Krawczyk A.O."/>
            <person name="de Jong A."/>
            <person name="Eijlander R.T."/>
            <person name="Berendsen E.M."/>
            <person name="Holsappel S."/>
            <person name="Wells-Bennik M.H."/>
            <person name="Kuipers O.P."/>
        </authorList>
    </citation>
    <scope>NUCLEOTIDE SEQUENCE [LARGE SCALE GENOMIC DNA]</scope>
    <source>
        <strain evidence="14 15">B4147</strain>
    </source>
</reference>
<protein>
    <recommendedName>
        <fullName evidence="10">UDP-N-acetylglucosamine--N-acetylmuramyl-(pentapeptide) pyrophosphoryl-undecaprenol N-acetylglucosamine transferase</fullName>
        <ecNumber evidence="10">2.4.1.227</ecNumber>
    </recommendedName>
    <alternativeName>
        <fullName evidence="10">Undecaprenyl-PP-MurNAc-pentapeptide-UDPGlcNAc GlcNAc transferase</fullName>
    </alternativeName>
</protein>
<keyword evidence="5 10" id="KW-0133">Cell shape</keyword>
<keyword evidence="9 10" id="KW-0961">Cell wall biogenesis/degradation</keyword>
<evidence type="ECO:0000259" key="12">
    <source>
        <dbReference type="Pfam" id="PF03033"/>
    </source>
</evidence>
<feature type="binding site" evidence="10">
    <location>
        <begin position="12"/>
        <end position="14"/>
    </location>
    <ligand>
        <name>UDP-N-acetyl-alpha-D-glucosamine</name>
        <dbReference type="ChEBI" id="CHEBI:57705"/>
    </ligand>
</feature>
<keyword evidence="11" id="KW-0812">Transmembrane</keyword>